<organism evidence="2 3">
    <name type="scientific">Enemella evansiae</name>
    <dbReference type="NCBI Taxonomy" id="2016499"/>
    <lineage>
        <taxon>Bacteria</taxon>
        <taxon>Bacillati</taxon>
        <taxon>Actinomycetota</taxon>
        <taxon>Actinomycetes</taxon>
        <taxon>Propionibacteriales</taxon>
        <taxon>Propionibacteriaceae</taxon>
        <taxon>Enemella</taxon>
    </lineage>
</organism>
<evidence type="ECO:0000313" key="2">
    <source>
        <dbReference type="EMBL" id="OYO17351.1"/>
    </source>
</evidence>
<evidence type="ECO:0000256" key="1">
    <source>
        <dbReference type="SAM" id="MobiDB-lite"/>
    </source>
</evidence>
<dbReference type="Proteomes" id="UP000215896">
    <property type="component" value="Unassembled WGS sequence"/>
</dbReference>
<comment type="caution">
    <text evidence="2">The sequence shown here is derived from an EMBL/GenBank/DDBJ whole genome shotgun (WGS) entry which is preliminary data.</text>
</comment>
<name>A0A255GP48_9ACTN</name>
<dbReference type="EMBL" id="NMVO01000001">
    <property type="protein sequence ID" value="OYO17351.1"/>
    <property type="molecule type" value="Genomic_DNA"/>
</dbReference>
<reference evidence="2 3" key="1">
    <citation type="submission" date="2017-07" db="EMBL/GenBank/DDBJ databases">
        <title>Draft whole genome sequences of clinical Proprionibacteriaceae strains.</title>
        <authorList>
            <person name="Bernier A.-M."/>
            <person name="Bernard K."/>
            <person name="Domingo M.-C."/>
        </authorList>
    </citation>
    <scope>NUCLEOTIDE SEQUENCE [LARGE SCALE GENOMIC DNA]</scope>
    <source>
        <strain evidence="2 3">NML 030167</strain>
    </source>
</reference>
<dbReference type="AlphaFoldDB" id="A0A255GP48"/>
<sequence>MQATSTPTAPQSLCRNTIGGPPAVGSHRSPHSTIVFEVHTVVGFEPRSVGSLVRAVLDRRAGRIDDADLPAAAGFRLSADGHPPVVTYFAVGTKR</sequence>
<evidence type="ECO:0000313" key="3">
    <source>
        <dbReference type="Proteomes" id="UP000215896"/>
    </source>
</evidence>
<accession>A0A255GP48</accession>
<protein>
    <submittedName>
        <fullName evidence="2">Uncharacterized protein</fullName>
    </submittedName>
</protein>
<proteinExistence type="predicted"/>
<feature type="region of interest" description="Disordered" evidence="1">
    <location>
        <begin position="1"/>
        <end position="28"/>
    </location>
</feature>
<keyword evidence="3" id="KW-1185">Reference proteome</keyword>
<gene>
    <name evidence="2" type="ORF">CGZ94_00085</name>
</gene>
<feature type="compositionally biased region" description="Polar residues" evidence="1">
    <location>
        <begin position="1"/>
        <end position="15"/>
    </location>
</feature>